<comment type="caution">
    <text evidence="2">The sequence shown here is derived from an EMBL/GenBank/DDBJ whole genome shotgun (WGS) entry which is preliminary data.</text>
</comment>
<gene>
    <name evidence="2" type="ORF">GQE99_12320</name>
</gene>
<evidence type="ECO:0000313" key="3">
    <source>
        <dbReference type="Proteomes" id="UP000467322"/>
    </source>
</evidence>
<dbReference type="Proteomes" id="UP000467322">
    <property type="component" value="Unassembled WGS sequence"/>
</dbReference>
<accession>A0A845M470</accession>
<feature type="region of interest" description="Disordered" evidence="1">
    <location>
        <begin position="175"/>
        <end position="221"/>
    </location>
</feature>
<dbReference type="RefSeq" id="WP_161351937.1">
    <property type="nucleotide sequence ID" value="NZ_WTUX01000016.1"/>
</dbReference>
<proteinExistence type="predicted"/>
<protein>
    <submittedName>
        <fullName evidence="2">Uncharacterized protein</fullName>
    </submittedName>
</protein>
<keyword evidence="3" id="KW-1185">Reference proteome</keyword>
<sequence>MSLNTDNNPTARNFVQAEQPGETWAGAMDVVTGGPDTVGRLWVHFLASDPILCFRHWSEQVGEWHVVGEDSYTRELEMTATYNGMAVCMHVPLIQIQPQPGEDSVVVFVSSEHGYAGSVRIDDERVVTLLERAMKIADGFGLQDDPNWRAPLRLVLGTALRELLASGVVCKADLQPAEKNPERDSGASRRTGRRRAQRPCASASLTRSAGPKGSTRRRTGLWPGLHQWCHARSAQ</sequence>
<dbReference type="EMBL" id="WTUX01000016">
    <property type="protein sequence ID" value="MZR13799.1"/>
    <property type="molecule type" value="Genomic_DNA"/>
</dbReference>
<dbReference type="AlphaFoldDB" id="A0A845M470"/>
<name>A0A845M470_9RHOB</name>
<organism evidence="2 3">
    <name type="scientific">Maritimibacter harenae</name>
    <dbReference type="NCBI Taxonomy" id="2606218"/>
    <lineage>
        <taxon>Bacteria</taxon>
        <taxon>Pseudomonadati</taxon>
        <taxon>Pseudomonadota</taxon>
        <taxon>Alphaproteobacteria</taxon>
        <taxon>Rhodobacterales</taxon>
        <taxon>Roseobacteraceae</taxon>
        <taxon>Maritimibacter</taxon>
    </lineage>
</organism>
<reference evidence="2 3" key="1">
    <citation type="submission" date="2019-12" db="EMBL/GenBank/DDBJ databases">
        <title>Maritimibacter sp. nov. sp. isolated from sea sand.</title>
        <authorList>
            <person name="Kim J."/>
            <person name="Jeong S.E."/>
            <person name="Jung H.S."/>
            <person name="Jeon C.O."/>
        </authorList>
    </citation>
    <scope>NUCLEOTIDE SEQUENCE [LARGE SCALE GENOMIC DNA]</scope>
    <source>
        <strain evidence="2 3">DP07</strain>
    </source>
</reference>
<evidence type="ECO:0000313" key="2">
    <source>
        <dbReference type="EMBL" id="MZR13799.1"/>
    </source>
</evidence>
<evidence type="ECO:0000256" key="1">
    <source>
        <dbReference type="SAM" id="MobiDB-lite"/>
    </source>
</evidence>